<protein>
    <submittedName>
        <fullName evidence="1">Uncharacterized protein</fullName>
    </submittedName>
</protein>
<organism evidence="1 2">
    <name type="scientific">Rangifer tarandus platyrhynchus</name>
    <name type="common">Svalbard reindeer</name>
    <dbReference type="NCBI Taxonomy" id="3082113"/>
    <lineage>
        <taxon>Eukaryota</taxon>
        <taxon>Metazoa</taxon>
        <taxon>Chordata</taxon>
        <taxon>Craniata</taxon>
        <taxon>Vertebrata</taxon>
        <taxon>Euteleostomi</taxon>
        <taxon>Mammalia</taxon>
        <taxon>Eutheria</taxon>
        <taxon>Laurasiatheria</taxon>
        <taxon>Artiodactyla</taxon>
        <taxon>Ruminantia</taxon>
        <taxon>Pecora</taxon>
        <taxon>Cervidae</taxon>
        <taxon>Odocoileinae</taxon>
        <taxon>Rangifer</taxon>
    </lineage>
</organism>
<dbReference type="Proteomes" id="UP001162501">
    <property type="component" value="Chromosome 4"/>
</dbReference>
<proteinExistence type="predicted"/>
<dbReference type="EMBL" id="OX596088">
    <property type="protein sequence ID" value="CAI9710053.1"/>
    <property type="molecule type" value="Genomic_DNA"/>
</dbReference>
<gene>
    <name evidence="1" type="ORF">MRATA1EN3_LOCUS21266</name>
</gene>
<evidence type="ECO:0000313" key="2">
    <source>
        <dbReference type="Proteomes" id="UP001162501"/>
    </source>
</evidence>
<evidence type="ECO:0000313" key="1">
    <source>
        <dbReference type="EMBL" id="CAI9710053.1"/>
    </source>
</evidence>
<accession>A0ACB0FB32</accession>
<reference evidence="1" key="1">
    <citation type="submission" date="2023-05" db="EMBL/GenBank/DDBJ databases">
        <authorList>
            <consortium name="ELIXIR-Norway"/>
        </authorList>
    </citation>
    <scope>NUCLEOTIDE SEQUENCE</scope>
</reference>
<sequence>MVTCTSMEKLKPKMPRMSGSKHKSSTDVLIADTAKKHQSIMMDTKVKIMERAKGKTLGDSLQGPWGFSALTYTLAFLGEGRWDSEEGQLLIPRAGTLSGSTGCQLPLTLAVAVGVRRVHEHPRWAGAPPEALCLTPTLSPLPSQRLPRPFCWSVSRSARS</sequence>
<name>A0ACB0FB32_RANTA</name>